<feature type="binding site" evidence="5">
    <location>
        <position position="117"/>
    </location>
    <ligand>
        <name>FAD</name>
        <dbReference type="ChEBI" id="CHEBI:57692"/>
    </ligand>
</feature>
<keyword evidence="3" id="KW-0285">Flavoprotein</keyword>
<proteinExistence type="inferred from homology"/>
<dbReference type="SUPFAM" id="SSF51905">
    <property type="entry name" value="FAD/NAD(P)-binding domain"/>
    <property type="match status" value="1"/>
</dbReference>
<dbReference type="EMBL" id="LJIJ01002164">
    <property type="protein sequence ID" value="ODM90109.1"/>
    <property type="molecule type" value="Genomic_DNA"/>
</dbReference>
<gene>
    <name evidence="7" type="ORF">Ocin01_16571</name>
</gene>
<comment type="caution">
    <text evidence="7">The sequence shown here is derived from an EMBL/GenBank/DDBJ whole genome shotgun (WGS) entry which is preliminary data.</text>
</comment>
<dbReference type="Gene3D" id="3.30.560.10">
    <property type="entry name" value="Glucose Oxidase, domain 3"/>
    <property type="match status" value="3"/>
</dbReference>
<keyword evidence="4 5" id="KW-0274">FAD</keyword>
<dbReference type="PIRSF" id="PIRSF000137">
    <property type="entry name" value="Alcohol_oxidase"/>
    <property type="match status" value="1"/>
</dbReference>
<dbReference type="InterPro" id="IPR007867">
    <property type="entry name" value="GMC_OxRtase_C"/>
</dbReference>
<accession>A0A1D2MB05</accession>
<evidence type="ECO:0000256" key="5">
    <source>
        <dbReference type="PIRSR" id="PIRSR000137-2"/>
    </source>
</evidence>
<evidence type="ECO:0000313" key="8">
    <source>
        <dbReference type="Proteomes" id="UP000094527"/>
    </source>
</evidence>
<dbReference type="Gene3D" id="3.50.50.60">
    <property type="entry name" value="FAD/NAD(P)-binding domain"/>
    <property type="match status" value="3"/>
</dbReference>
<dbReference type="PANTHER" id="PTHR11552">
    <property type="entry name" value="GLUCOSE-METHANOL-CHOLINE GMC OXIDOREDUCTASE"/>
    <property type="match status" value="1"/>
</dbReference>
<evidence type="ECO:0000256" key="2">
    <source>
        <dbReference type="ARBA" id="ARBA00010790"/>
    </source>
</evidence>
<dbReference type="STRING" id="48709.A0A1D2MB05"/>
<dbReference type="Pfam" id="PF05199">
    <property type="entry name" value="GMC_oxred_C"/>
    <property type="match status" value="1"/>
</dbReference>
<name>A0A1D2MB05_ORCCI</name>
<evidence type="ECO:0000256" key="4">
    <source>
        <dbReference type="ARBA" id="ARBA00022827"/>
    </source>
</evidence>
<dbReference type="Proteomes" id="UP000094527">
    <property type="component" value="Unassembled WGS sequence"/>
</dbReference>
<sequence length="541" mass="61238">MVLSFGIWDRSADFLQSQRVDNYLTKHIEEFDFIIVGAGSAGSVLANRLSSNPDYSVLLLENGGNPNPIQNVPFYFQSLLHIPEIDYGYYTVPQKHACLAMKEQRSYWPREMGLGGTSNLNCMFWQRSSPHDYERWAKLSGSDEWRFDNILRNFKNIEDYHGQYYNEKWHSQKGNGIYVSTVGHDNLVDEFLEAGREMGYPTKDVNGNQEPSFSRLDVSIKEGRRFGAYPGFWPVLDRTNLFIYRYAHSRREIIISAGAIDSPKLLMLSGIGPKKHLESLGIECRISLPVGKNLMDHIMIIFGPFIVDTPGKTNVPGRDITLNTVADYFTNRRGIMASAIAANAVAYIHSPFSKESGNLRNKSPDIQLLLVPANPNLPETFEEYASVKPGLIRRYMKGMNFTVKMVENTEAFRRIGTRLINRHFPGCEKYELKTDRYYECYARHMTSTVYHQSGTCTMGYGPEDPKAVVDSKLRVLHAKGLRVIDASIIPEIPNGNINAAVIMIADKASEFILDYWAQVDNSVPLQPTSSSSSRYASKGNR</sequence>
<comment type="cofactor">
    <cofactor evidence="1 5">
        <name>FAD</name>
        <dbReference type="ChEBI" id="CHEBI:57692"/>
    </cofactor>
</comment>
<dbReference type="InterPro" id="IPR036188">
    <property type="entry name" value="FAD/NAD-bd_sf"/>
</dbReference>
<dbReference type="GO" id="GO:0016614">
    <property type="term" value="F:oxidoreductase activity, acting on CH-OH group of donors"/>
    <property type="evidence" value="ECO:0007669"/>
    <property type="project" value="InterPro"/>
</dbReference>
<protein>
    <submittedName>
        <fullName evidence="7">Glucose dehydrogenase [FAD, quinone]</fullName>
    </submittedName>
</protein>
<dbReference type="OrthoDB" id="269227at2759"/>
<dbReference type="PANTHER" id="PTHR11552:SF147">
    <property type="entry name" value="CHOLINE DEHYDROGENASE, MITOCHONDRIAL"/>
    <property type="match status" value="1"/>
</dbReference>
<reference evidence="7 8" key="1">
    <citation type="journal article" date="2016" name="Genome Biol. Evol.">
        <title>Gene Family Evolution Reflects Adaptation to Soil Environmental Stressors in the Genome of the Collembolan Orchesella cincta.</title>
        <authorList>
            <person name="Faddeeva-Vakhrusheva A."/>
            <person name="Derks M.F."/>
            <person name="Anvar S.Y."/>
            <person name="Agamennone V."/>
            <person name="Suring W."/>
            <person name="Smit S."/>
            <person name="van Straalen N.M."/>
            <person name="Roelofs D."/>
        </authorList>
    </citation>
    <scope>NUCLEOTIDE SEQUENCE [LARGE SCALE GENOMIC DNA]</scope>
    <source>
        <tissue evidence="7">Mixed pool</tissue>
    </source>
</reference>
<organism evidence="7 8">
    <name type="scientific">Orchesella cincta</name>
    <name type="common">Springtail</name>
    <name type="synonym">Podura cincta</name>
    <dbReference type="NCBI Taxonomy" id="48709"/>
    <lineage>
        <taxon>Eukaryota</taxon>
        <taxon>Metazoa</taxon>
        <taxon>Ecdysozoa</taxon>
        <taxon>Arthropoda</taxon>
        <taxon>Hexapoda</taxon>
        <taxon>Collembola</taxon>
        <taxon>Entomobryomorpha</taxon>
        <taxon>Entomobryoidea</taxon>
        <taxon>Orchesellidae</taxon>
        <taxon>Orchesellinae</taxon>
        <taxon>Orchesella</taxon>
    </lineage>
</organism>
<comment type="similarity">
    <text evidence="2">Belongs to the GMC oxidoreductase family.</text>
</comment>
<dbReference type="AlphaFoldDB" id="A0A1D2MB05"/>
<feature type="domain" description="Glucose-methanol-choline oxidoreductase N-terminal" evidence="6">
    <location>
        <begin position="258"/>
        <end position="272"/>
    </location>
</feature>
<evidence type="ECO:0000256" key="1">
    <source>
        <dbReference type="ARBA" id="ARBA00001974"/>
    </source>
</evidence>
<dbReference type="SUPFAM" id="SSF54373">
    <property type="entry name" value="FAD-linked reductases, C-terminal domain"/>
    <property type="match status" value="1"/>
</dbReference>
<evidence type="ECO:0000256" key="3">
    <source>
        <dbReference type="ARBA" id="ARBA00022630"/>
    </source>
</evidence>
<dbReference type="Pfam" id="PF00732">
    <property type="entry name" value="GMC_oxred_N"/>
    <property type="match status" value="2"/>
</dbReference>
<dbReference type="PROSITE" id="PS00624">
    <property type="entry name" value="GMC_OXRED_2"/>
    <property type="match status" value="1"/>
</dbReference>
<evidence type="ECO:0000259" key="6">
    <source>
        <dbReference type="PROSITE" id="PS00624"/>
    </source>
</evidence>
<dbReference type="InterPro" id="IPR012132">
    <property type="entry name" value="GMC_OxRdtase"/>
</dbReference>
<dbReference type="InterPro" id="IPR000172">
    <property type="entry name" value="GMC_OxRdtase_N"/>
</dbReference>
<keyword evidence="8" id="KW-1185">Reference proteome</keyword>
<dbReference type="GO" id="GO:0050660">
    <property type="term" value="F:flavin adenine dinucleotide binding"/>
    <property type="evidence" value="ECO:0007669"/>
    <property type="project" value="InterPro"/>
</dbReference>
<feature type="non-terminal residue" evidence="7">
    <location>
        <position position="541"/>
    </location>
</feature>
<evidence type="ECO:0000313" key="7">
    <source>
        <dbReference type="EMBL" id="ODM90109.1"/>
    </source>
</evidence>